<sequence length="88" mass="9810">MNRLGNNHNSPSKKPAAHLIGVGLDNKDGHKRITQAERFAIVGGSQETHERMTETVVKTFETLDRKGKTLETVDKKELSDIIKDNTPD</sequence>
<reference evidence="1 2" key="1">
    <citation type="submission" date="2023-11" db="EMBL/GenBank/DDBJ databases">
        <title>Coraliomargarita sp. nov., isolated from marine algae.</title>
        <authorList>
            <person name="Lee J.K."/>
            <person name="Baek J.H."/>
            <person name="Kim J.M."/>
            <person name="Choi D.G."/>
            <person name="Jeon C.O."/>
        </authorList>
    </citation>
    <scope>NUCLEOTIDE SEQUENCE [LARGE SCALE GENOMIC DNA]</scope>
    <source>
        <strain evidence="1 2">J2-16</strain>
    </source>
</reference>
<dbReference type="EMBL" id="CP138858">
    <property type="protein sequence ID" value="WPJ95797.1"/>
    <property type="molecule type" value="Genomic_DNA"/>
</dbReference>
<organism evidence="1 2">
    <name type="scientific">Coraliomargarita algicola</name>
    <dbReference type="NCBI Taxonomy" id="3092156"/>
    <lineage>
        <taxon>Bacteria</taxon>
        <taxon>Pseudomonadati</taxon>
        <taxon>Verrucomicrobiota</taxon>
        <taxon>Opitutia</taxon>
        <taxon>Puniceicoccales</taxon>
        <taxon>Coraliomargaritaceae</taxon>
        <taxon>Coraliomargarita</taxon>
    </lineage>
</organism>
<gene>
    <name evidence="1" type="ORF">SH580_20470</name>
</gene>
<evidence type="ECO:0000313" key="1">
    <source>
        <dbReference type="EMBL" id="WPJ95797.1"/>
    </source>
</evidence>
<dbReference type="Proteomes" id="UP001324993">
    <property type="component" value="Chromosome"/>
</dbReference>
<name>A0ABZ0RLJ8_9BACT</name>
<proteinExistence type="predicted"/>
<dbReference type="RefSeq" id="WP_319832674.1">
    <property type="nucleotide sequence ID" value="NZ_CP138858.1"/>
</dbReference>
<accession>A0ABZ0RLJ8</accession>
<keyword evidence="2" id="KW-1185">Reference proteome</keyword>
<evidence type="ECO:0000313" key="2">
    <source>
        <dbReference type="Proteomes" id="UP001324993"/>
    </source>
</evidence>
<protein>
    <submittedName>
        <fullName evidence="1">Uncharacterized protein</fullName>
    </submittedName>
</protein>